<proteinExistence type="predicted"/>
<name>A0A7S3AMC3_9EUKA</name>
<dbReference type="AlphaFoldDB" id="A0A7S3AMC3"/>
<evidence type="ECO:0000313" key="1">
    <source>
        <dbReference type="EMBL" id="CAE0109299.1"/>
    </source>
</evidence>
<reference evidence="1" key="1">
    <citation type="submission" date="2021-01" db="EMBL/GenBank/DDBJ databases">
        <authorList>
            <person name="Corre E."/>
            <person name="Pelletier E."/>
            <person name="Niang G."/>
            <person name="Scheremetjew M."/>
            <person name="Finn R."/>
            <person name="Kale V."/>
            <person name="Holt S."/>
            <person name="Cochrane G."/>
            <person name="Meng A."/>
            <person name="Brown T."/>
            <person name="Cohen L."/>
        </authorList>
    </citation>
    <scope>NUCLEOTIDE SEQUENCE</scope>
    <source>
        <strain evidence="1">CCMP281</strain>
    </source>
</reference>
<sequence length="167" mass="17075">MVDTSSIEAYPSPSFGEVPTGAFPGPGSSFPSGASAQGSYVVWEAQFIRQADGSCKHVVVSPWRGAHNMTMLNGPRGNEDGAALVNLAPIFGGIALLGEAGKVAAVSTYRFVKVEVSEGAGLRVTMRGKPAEMVSLLFARGDANVGYSCASETAVIGPEGVGVALLV</sequence>
<dbReference type="EMBL" id="HBHX01017866">
    <property type="protein sequence ID" value="CAE0109299.1"/>
    <property type="molecule type" value="Transcribed_RNA"/>
</dbReference>
<accession>A0A7S3AMC3</accession>
<organism evidence="1">
    <name type="scientific">Haptolina ericina</name>
    <dbReference type="NCBI Taxonomy" id="156174"/>
    <lineage>
        <taxon>Eukaryota</taxon>
        <taxon>Haptista</taxon>
        <taxon>Haptophyta</taxon>
        <taxon>Prymnesiophyceae</taxon>
        <taxon>Prymnesiales</taxon>
        <taxon>Prymnesiaceae</taxon>
        <taxon>Haptolina</taxon>
    </lineage>
</organism>
<protein>
    <submittedName>
        <fullName evidence="1">Uncharacterized protein</fullName>
    </submittedName>
</protein>
<gene>
    <name evidence="1" type="ORF">HERI1096_LOCUS9959</name>
</gene>